<sequence length="161" mass="17331">MVVSNTSPIINLACIGRLNLLPALYGQIAIPAAVFHEIAVIDPEAPGAAEIRRAPWVQTWNVANRPLVAALSLELDPGESEAIACALERQASLLLIDERRGRSVAQRLGVPVMGLPGVLLLAKQRGIIGNIRPLLDALRHTAGFWITDALYARVMEEASET</sequence>
<evidence type="ECO:0000313" key="2">
    <source>
        <dbReference type="Proteomes" id="UP000274556"/>
    </source>
</evidence>
<reference evidence="1 2" key="1">
    <citation type="submission" date="2018-10" db="EMBL/GenBank/DDBJ databases">
        <title>Genomic Encyclopedia of Archaeal and Bacterial Type Strains, Phase II (KMG-II): from individual species to whole genera.</title>
        <authorList>
            <person name="Goeker M."/>
        </authorList>
    </citation>
    <scope>NUCLEOTIDE SEQUENCE [LARGE SCALE GENOMIC DNA]</scope>
    <source>
        <strain evidence="1 2">DSM 235</strain>
    </source>
</reference>
<dbReference type="PANTHER" id="PTHR39550:SF1">
    <property type="entry name" value="SLL0658 PROTEIN"/>
    <property type="match status" value="1"/>
</dbReference>
<dbReference type="Proteomes" id="UP000274556">
    <property type="component" value="Unassembled WGS sequence"/>
</dbReference>
<dbReference type="AlphaFoldDB" id="A0A495V7P2"/>
<dbReference type="EMBL" id="RBXL01000001">
    <property type="protein sequence ID" value="RKT45304.1"/>
    <property type="molecule type" value="Genomic_DNA"/>
</dbReference>
<dbReference type="InterPro" id="IPR021799">
    <property type="entry name" value="PIN-like_prokaryotic"/>
</dbReference>
<keyword evidence="2" id="KW-1185">Reference proteome</keyword>
<comment type="caution">
    <text evidence="1">The sequence shown here is derived from an EMBL/GenBank/DDBJ whole genome shotgun (WGS) entry which is preliminary data.</text>
</comment>
<dbReference type="PANTHER" id="PTHR39550">
    <property type="entry name" value="SLL0658 PROTEIN"/>
    <property type="match status" value="1"/>
</dbReference>
<proteinExistence type="predicted"/>
<name>A0A495V7P2_9GAMM</name>
<dbReference type="Pfam" id="PF11848">
    <property type="entry name" value="DUF3368"/>
    <property type="match status" value="1"/>
</dbReference>
<accession>A0A495V7P2</accession>
<evidence type="ECO:0008006" key="3">
    <source>
        <dbReference type="Google" id="ProtNLM"/>
    </source>
</evidence>
<evidence type="ECO:0000313" key="1">
    <source>
        <dbReference type="EMBL" id="RKT45304.1"/>
    </source>
</evidence>
<protein>
    <recommendedName>
        <fullName evidence="3">Nucleic acid-binding protein</fullName>
    </recommendedName>
</protein>
<dbReference type="RefSeq" id="WP_120797603.1">
    <property type="nucleotide sequence ID" value="NZ_RBXL01000001.1"/>
</dbReference>
<organism evidence="1 2">
    <name type="scientific">Thiocapsa rosea</name>
    <dbReference type="NCBI Taxonomy" id="69360"/>
    <lineage>
        <taxon>Bacteria</taxon>
        <taxon>Pseudomonadati</taxon>
        <taxon>Pseudomonadota</taxon>
        <taxon>Gammaproteobacteria</taxon>
        <taxon>Chromatiales</taxon>
        <taxon>Chromatiaceae</taxon>
        <taxon>Thiocapsa</taxon>
    </lineage>
</organism>
<gene>
    <name evidence="1" type="ORF">BDD21_2740</name>
</gene>
<dbReference type="OrthoDB" id="5567844at2"/>